<dbReference type="CDD" id="cd03221">
    <property type="entry name" value="ABCF_EF-3"/>
    <property type="match status" value="2"/>
</dbReference>
<feature type="domain" description="ABC transporter" evidence="4">
    <location>
        <begin position="4"/>
        <end position="213"/>
    </location>
</feature>
<gene>
    <name evidence="5" type="ORF">TQ39_11895</name>
</gene>
<dbReference type="InterPro" id="IPR027417">
    <property type="entry name" value="P-loop_NTPase"/>
</dbReference>
<evidence type="ECO:0000313" key="5">
    <source>
        <dbReference type="EMBL" id="KJF39503.1"/>
    </source>
</evidence>
<dbReference type="Pfam" id="PF00005">
    <property type="entry name" value="ABC_tran"/>
    <property type="match status" value="2"/>
</dbReference>
<dbReference type="SUPFAM" id="SSF52540">
    <property type="entry name" value="P-loop containing nucleoside triphosphate hydrolases"/>
    <property type="match status" value="2"/>
</dbReference>
<dbReference type="PROSITE" id="PS50893">
    <property type="entry name" value="ABC_TRANSPORTER_2"/>
    <property type="match status" value="2"/>
</dbReference>
<organism evidence="5 6">
    <name type="scientific">Ruthenibacterium lactatiformans</name>
    <dbReference type="NCBI Taxonomy" id="1550024"/>
    <lineage>
        <taxon>Bacteria</taxon>
        <taxon>Bacillati</taxon>
        <taxon>Bacillota</taxon>
        <taxon>Clostridia</taxon>
        <taxon>Eubacteriales</taxon>
        <taxon>Oscillospiraceae</taxon>
        <taxon>Ruthenibacterium</taxon>
    </lineage>
</organism>
<feature type="region of interest" description="Disordered" evidence="3">
    <location>
        <begin position="235"/>
        <end position="254"/>
    </location>
</feature>
<keyword evidence="1" id="KW-0547">Nucleotide-binding</keyword>
<keyword evidence="2" id="KW-0067">ATP-binding</keyword>
<dbReference type="GO" id="GO:0005524">
    <property type="term" value="F:ATP binding"/>
    <property type="evidence" value="ECO:0007669"/>
    <property type="project" value="UniProtKB-KW"/>
</dbReference>
<dbReference type="InterPro" id="IPR003593">
    <property type="entry name" value="AAA+_ATPase"/>
</dbReference>
<evidence type="ECO:0000256" key="1">
    <source>
        <dbReference type="ARBA" id="ARBA00022741"/>
    </source>
</evidence>
<dbReference type="GO" id="GO:0016887">
    <property type="term" value="F:ATP hydrolysis activity"/>
    <property type="evidence" value="ECO:0007669"/>
    <property type="project" value="InterPro"/>
</dbReference>
<name>A0A0D8J149_9FIRM</name>
<accession>A0A0D8J149</accession>
<sequence length="492" mass="55161">MSQITVSHLTFAYDGACDNVFEDVSFVLDTDWRLGFTGRNGRGKTTFLKLLDGTLDSRGAVRAGVPVLYFPFPVEYPQDDTQAVLERLLPDCPAWRILRELNLLGVEQDVLYRPFYTMSNGEQTKILLASLFLHDGAFLLIDEPTNHLDAGGRRLLGEYLAQKRGYILVSHDRDLLDRCADHMLVLNRRDITVMQGNFTAWEENKRLQDERERAENERLEKDIARLGEAARRTERWSGRAEREKHARNSGLRPDRGFLGHKAAKLMKRAKVTEARQQAAIAEKKTLLRNVDEADGLKLHPLAWSKSGPLVRAEGLSLSYGGRTVCAGLTFTLRPGERMAVTGPNGCGKSTLLKKLCGQDVAACGTLALGAGLIVSYVPQDASFLHGGARDYARNAGVDETMFLTLLRKLGFERVQFEKDMADYSAGQKKKVLLARSLCESAHLYLWDEPLNYIDVLSRMQIEQLLLDYRPTMLFVEHDAAFVRRAATGTLAL</sequence>
<dbReference type="EMBL" id="JXXK01000017">
    <property type="protein sequence ID" value="KJF39503.1"/>
    <property type="molecule type" value="Genomic_DNA"/>
</dbReference>
<dbReference type="PANTHER" id="PTHR42855:SF2">
    <property type="entry name" value="DRUG RESISTANCE ABC TRANSPORTER,ATP-BINDING PROTEIN"/>
    <property type="match status" value="1"/>
</dbReference>
<evidence type="ECO:0000259" key="4">
    <source>
        <dbReference type="PROSITE" id="PS50893"/>
    </source>
</evidence>
<evidence type="ECO:0000313" key="6">
    <source>
        <dbReference type="Proteomes" id="UP000032483"/>
    </source>
</evidence>
<dbReference type="InterPro" id="IPR017871">
    <property type="entry name" value="ABC_transporter-like_CS"/>
</dbReference>
<dbReference type="PROSITE" id="PS00211">
    <property type="entry name" value="ABC_TRANSPORTER_1"/>
    <property type="match status" value="1"/>
</dbReference>
<evidence type="ECO:0000256" key="2">
    <source>
        <dbReference type="ARBA" id="ARBA00022840"/>
    </source>
</evidence>
<dbReference type="PATRIC" id="fig|1550024.3.peg.2709"/>
<keyword evidence="6" id="KW-1185">Reference proteome</keyword>
<keyword evidence="5" id="KW-0808">Transferase</keyword>
<dbReference type="Gene3D" id="3.40.50.300">
    <property type="entry name" value="P-loop containing nucleotide triphosphate hydrolases"/>
    <property type="match status" value="2"/>
</dbReference>
<reference evidence="5" key="1">
    <citation type="submission" date="2015-02" db="EMBL/GenBank/DDBJ databases">
        <title>A novel member of the family Ruminococcaceae isolated from human feces.</title>
        <authorList>
            <person name="Shkoporov A.N."/>
            <person name="Chaplin A.V."/>
            <person name="Motuzova O.V."/>
            <person name="Kafarskaia L.I."/>
            <person name="Khokhlova E.V."/>
            <person name="Efimov B.A."/>
        </authorList>
    </citation>
    <scope>NUCLEOTIDE SEQUENCE [LARGE SCALE GENOMIC DNA]</scope>
    <source>
        <strain evidence="5">585-1</strain>
    </source>
</reference>
<feature type="domain" description="ABC transporter" evidence="4">
    <location>
        <begin position="310"/>
        <end position="492"/>
    </location>
</feature>
<protein>
    <submittedName>
        <fullName evidence="5">Glycosyl transferase family 1</fullName>
    </submittedName>
</protein>
<dbReference type="InterPro" id="IPR051309">
    <property type="entry name" value="ABCF_ATPase"/>
</dbReference>
<evidence type="ECO:0000256" key="3">
    <source>
        <dbReference type="SAM" id="MobiDB-lite"/>
    </source>
</evidence>
<dbReference type="AlphaFoldDB" id="A0A0D8J149"/>
<dbReference type="PANTHER" id="PTHR42855">
    <property type="entry name" value="ABC TRANSPORTER ATP-BINDING SUBUNIT"/>
    <property type="match status" value="1"/>
</dbReference>
<dbReference type="GO" id="GO:0016740">
    <property type="term" value="F:transferase activity"/>
    <property type="evidence" value="ECO:0007669"/>
    <property type="project" value="UniProtKB-KW"/>
</dbReference>
<dbReference type="NCBIfam" id="NF000355">
    <property type="entry name" value="ribo_prot_ABC_F"/>
    <property type="match status" value="1"/>
</dbReference>
<dbReference type="InterPro" id="IPR003439">
    <property type="entry name" value="ABC_transporter-like_ATP-bd"/>
</dbReference>
<dbReference type="GeneID" id="42857278"/>
<proteinExistence type="predicted"/>
<dbReference type="RefSeq" id="WP_050005704.1">
    <property type="nucleotide sequence ID" value="NZ_DAWBJP010000047.1"/>
</dbReference>
<dbReference type="SMART" id="SM00382">
    <property type="entry name" value="AAA"/>
    <property type="match status" value="2"/>
</dbReference>
<comment type="caution">
    <text evidence="5">The sequence shown here is derived from an EMBL/GenBank/DDBJ whole genome shotgun (WGS) entry which is preliminary data.</text>
</comment>
<dbReference type="Proteomes" id="UP000032483">
    <property type="component" value="Unassembled WGS sequence"/>
</dbReference>